<reference evidence="8 9" key="1">
    <citation type="submission" date="2011-11" db="EMBL/GenBank/DDBJ databases">
        <title>Complete sequence of Granulicella mallensis MP5ACTX8.</title>
        <authorList>
            <consortium name="US DOE Joint Genome Institute"/>
            <person name="Lucas S."/>
            <person name="Copeland A."/>
            <person name="Lapidus A."/>
            <person name="Cheng J.-F."/>
            <person name="Goodwin L."/>
            <person name="Pitluck S."/>
            <person name="Peters L."/>
            <person name="Lu M."/>
            <person name="Detter J.C."/>
            <person name="Han C."/>
            <person name="Tapia R."/>
            <person name="Land M."/>
            <person name="Hauser L."/>
            <person name="Kyrpides N."/>
            <person name="Ivanova N."/>
            <person name="Mikhailova N."/>
            <person name="Pagani I."/>
            <person name="Rawat S."/>
            <person name="Mannisto M."/>
            <person name="Haggblom M."/>
            <person name="Woyke T."/>
        </authorList>
    </citation>
    <scope>NUCLEOTIDE SEQUENCE [LARGE SCALE GENOMIC DNA]</scope>
    <source>
        <strain evidence="9">ATCC BAA-1857 / DSM 23137 / MP5ACTX8</strain>
    </source>
</reference>
<dbReference type="Proteomes" id="UP000007113">
    <property type="component" value="Chromosome"/>
</dbReference>
<dbReference type="InterPro" id="IPR019734">
    <property type="entry name" value="TPR_rpt"/>
</dbReference>
<dbReference type="AlphaFoldDB" id="G8NSD4"/>
<evidence type="ECO:0000259" key="7">
    <source>
        <dbReference type="PROSITE" id="PS51755"/>
    </source>
</evidence>
<dbReference type="KEGG" id="gma:AciX8_3125"/>
<dbReference type="Gene3D" id="1.10.10.10">
    <property type="entry name" value="Winged helix-like DNA-binding domain superfamily/Winged helix DNA-binding domain"/>
    <property type="match status" value="1"/>
</dbReference>
<evidence type="ECO:0000256" key="3">
    <source>
        <dbReference type="ARBA" id="ARBA00023125"/>
    </source>
</evidence>
<dbReference type="SMART" id="SM00862">
    <property type="entry name" value="Trans_reg_C"/>
    <property type="match status" value="1"/>
</dbReference>
<dbReference type="EMBL" id="CP003130">
    <property type="protein sequence ID" value="AEU37428.1"/>
    <property type="molecule type" value="Genomic_DNA"/>
</dbReference>
<name>G8NSD4_GRAMM</name>
<dbReference type="SUPFAM" id="SSF46894">
    <property type="entry name" value="C-terminal effector domain of the bipartite response regulators"/>
    <property type="match status" value="1"/>
</dbReference>
<dbReference type="OrthoDB" id="103052at2"/>
<keyword evidence="3 5" id="KW-0238">DNA-binding</keyword>
<dbReference type="GO" id="GO:0003677">
    <property type="term" value="F:DNA binding"/>
    <property type="evidence" value="ECO:0007669"/>
    <property type="project" value="UniProtKB-UniRule"/>
</dbReference>
<dbReference type="CDD" id="cd00383">
    <property type="entry name" value="trans_reg_C"/>
    <property type="match status" value="1"/>
</dbReference>
<proteinExistence type="predicted"/>
<dbReference type="Pfam" id="PF00486">
    <property type="entry name" value="Trans_reg_C"/>
    <property type="match status" value="1"/>
</dbReference>
<evidence type="ECO:0000256" key="5">
    <source>
        <dbReference type="PROSITE-ProRule" id="PRU01091"/>
    </source>
</evidence>
<dbReference type="InterPro" id="IPR016032">
    <property type="entry name" value="Sig_transdc_resp-reg_C-effctor"/>
</dbReference>
<dbReference type="Gene3D" id="1.25.40.10">
    <property type="entry name" value="Tetratricopeptide repeat domain"/>
    <property type="match status" value="3"/>
</dbReference>
<feature type="domain" description="OmpR/PhoB-type" evidence="7">
    <location>
        <begin position="11"/>
        <end position="111"/>
    </location>
</feature>
<evidence type="ECO:0000313" key="9">
    <source>
        <dbReference type="Proteomes" id="UP000007113"/>
    </source>
</evidence>
<dbReference type="HOGENOM" id="CLU_361219_0_0_0"/>
<keyword evidence="6" id="KW-1133">Transmembrane helix</keyword>
<dbReference type="PROSITE" id="PS50005">
    <property type="entry name" value="TPR"/>
    <property type="match status" value="2"/>
</dbReference>
<accession>G8NSD4</accession>
<dbReference type="PANTHER" id="PTHR45586:SF1">
    <property type="entry name" value="LIPOPOLYSACCHARIDE ASSEMBLY PROTEIN B"/>
    <property type="match status" value="1"/>
</dbReference>
<keyword evidence="1" id="KW-0677">Repeat</keyword>
<feature type="DNA-binding region" description="OmpR/PhoB-type" evidence="5">
    <location>
        <begin position="11"/>
        <end position="111"/>
    </location>
</feature>
<dbReference type="InterPro" id="IPR011990">
    <property type="entry name" value="TPR-like_helical_dom_sf"/>
</dbReference>
<organism evidence="8 9">
    <name type="scientific">Granulicella mallensis (strain ATCC BAA-1857 / DSM 23137 / MP5ACTX8)</name>
    <dbReference type="NCBI Taxonomy" id="682795"/>
    <lineage>
        <taxon>Bacteria</taxon>
        <taxon>Pseudomonadati</taxon>
        <taxon>Acidobacteriota</taxon>
        <taxon>Terriglobia</taxon>
        <taxon>Terriglobales</taxon>
        <taxon>Acidobacteriaceae</taxon>
        <taxon>Granulicella</taxon>
    </lineage>
</organism>
<evidence type="ECO:0000256" key="2">
    <source>
        <dbReference type="ARBA" id="ARBA00022803"/>
    </source>
</evidence>
<dbReference type="SMART" id="SM00028">
    <property type="entry name" value="TPR"/>
    <property type="match status" value="5"/>
</dbReference>
<dbReference type="GO" id="GO:0006355">
    <property type="term" value="P:regulation of DNA-templated transcription"/>
    <property type="evidence" value="ECO:0007669"/>
    <property type="project" value="InterPro"/>
</dbReference>
<evidence type="ECO:0000256" key="6">
    <source>
        <dbReference type="SAM" id="Phobius"/>
    </source>
</evidence>
<dbReference type="GO" id="GO:0000160">
    <property type="term" value="P:phosphorelay signal transduction system"/>
    <property type="evidence" value="ECO:0007669"/>
    <property type="project" value="InterPro"/>
</dbReference>
<dbReference type="PROSITE" id="PS51755">
    <property type="entry name" value="OMPR_PHOB"/>
    <property type="match status" value="1"/>
</dbReference>
<evidence type="ECO:0000313" key="8">
    <source>
        <dbReference type="EMBL" id="AEU37428.1"/>
    </source>
</evidence>
<feature type="transmembrane region" description="Helical" evidence="6">
    <location>
        <begin position="144"/>
        <end position="163"/>
    </location>
</feature>
<gene>
    <name evidence="8" type="ordered locus">AciX8_3125</name>
</gene>
<dbReference type="SUPFAM" id="SSF48452">
    <property type="entry name" value="TPR-like"/>
    <property type="match status" value="2"/>
</dbReference>
<keyword evidence="6" id="KW-0472">Membrane</keyword>
<dbReference type="eggNOG" id="COG3710">
    <property type="taxonomic scope" value="Bacteria"/>
</dbReference>
<dbReference type="InterPro" id="IPR036388">
    <property type="entry name" value="WH-like_DNA-bd_sf"/>
</dbReference>
<dbReference type="InterPro" id="IPR001867">
    <property type="entry name" value="OmpR/PhoB-type_DNA-bd"/>
</dbReference>
<protein>
    <submittedName>
        <fullName evidence="8">Transcriptional regulator, CadC</fullName>
    </submittedName>
</protein>
<keyword evidence="9" id="KW-1185">Reference proteome</keyword>
<dbReference type="STRING" id="682795.AciX8_3125"/>
<sequence>MQPQQSGALRCEAYLFDSFEVSIRLRVLRQGGERLKLQELPFQMLLVLLENAGEMVSKEELRRRLWGEERFIEVDKSLYVMARKLREVLGDNATQPRFIQTVSGQGYRFIGQVRPVFTPQAKPGLEIVQPVSPKVAKRSDVRHIALGSLLAGVVLAAVAGAIYRYTHRALAGDQDKVAVGAFINNTGNPDLDRMLSFVVQLKLQESPYLSLIPDGKFRAAVKDVDSPSLKDELHACASLNGQVLLKGQLETKAQGYQVLLTAWRCSNGRLLTTQKSAAASQATILAALDIATDRMRRRLGESESSLQKFNVPLVQATTASLAALKAFTLGEEKRSQGEAADSVASYKLAIDLDPQFALAYARLGTIYNNAGQSALSRQYYEKAFELRDRSSDREKLYIVTHYYEYATGEIKRAIEDYELWRTLYPRDLVPTNNLAIDYLTMGEPQKSLELAHRALKLDPSNSLLYGTLAESYLKLGDYANVKLICDNPVYGKMNVMGFHRICYRAAFAQADEAGMQRQIQWARGNPEESDALDDAAWVAMYRGQMIDARRLFTAAKQNALANNSVESAASALVEEANLEADFGSLPAAHKDAQDALALPFASAFEQAYAALPLASSGDISNAQALAKKAASMAPLDTMVNSAMLASVRAAIHLQQHDPRQAIQSLEETRPLDFSSYMELAPGYYRGLAYMQNNQPQQAIVEFRRVIDHGALADFPIYVVLSKLELGRALQLTGDQANATRAFSEVAETWKNADPSFPPMQRLHTYQRQSH</sequence>
<dbReference type="Pfam" id="PF13181">
    <property type="entry name" value="TPR_8"/>
    <property type="match status" value="1"/>
</dbReference>
<keyword evidence="6" id="KW-0812">Transmembrane</keyword>
<evidence type="ECO:0000256" key="4">
    <source>
        <dbReference type="PROSITE-ProRule" id="PRU00339"/>
    </source>
</evidence>
<dbReference type="InterPro" id="IPR051012">
    <property type="entry name" value="CellSynth/LPSAsmb/PSIAsmb"/>
</dbReference>
<evidence type="ECO:0000256" key="1">
    <source>
        <dbReference type="ARBA" id="ARBA00022737"/>
    </source>
</evidence>
<feature type="repeat" description="TPR" evidence="4">
    <location>
        <begin position="428"/>
        <end position="461"/>
    </location>
</feature>
<keyword evidence="2 4" id="KW-0802">TPR repeat</keyword>
<dbReference type="PANTHER" id="PTHR45586">
    <property type="entry name" value="TPR REPEAT-CONTAINING PROTEIN PA4667"/>
    <property type="match status" value="1"/>
</dbReference>
<dbReference type="eggNOG" id="COG0457">
    <property type="taxonomic scope" value="Bacteria"/>
</dbReference>
<feature type="repeat" description="TPR" evidence="4">
    <location>
        <begin position="357"/>
        <end position="390"/>
    </location>
</feature>